<name>A0A6P5YA24_DURZI</name>
<dbReference type="Proteomes" id="UP000515121">
    <property type="component" value="Unplaced"/>
</dbReference>
<dbReference type="GeneID" id="111290156"/>
<dbReference type="AlphaFoldDB" id="A0A6P5YA24"/>
<proteinExistence type="predicted"/>
<feature type="region of interest" description="Disordered" evidence="1">
    <location>
        <begin position="1"/>
        <end position="31"/>
    </location>
</feature>
<organism evidence="2 3">
    <name type="scientific">Durio zibethinus</name>
    <name type="common">Durian</name>
    <dbReference type="NCBI Taxonomy" id="66656"/>
    <lineage>
        <taxon>Eukaryota</taxon>
        <taxon>Viridiplantae</taxon>
        <taxon>Streptophyta</taxon>
        <taxon>Embryophyta</taxon>
        <taxon>Tracheophyta</taxon>
        <taxon>Spermatophyta</taxon>
        <taxon>Magnoliopsida</taxon>
        <taxon>eudicotyledons</taxon>
        <taxon>Gunneridae</taxon>
        <taxon>Pentapetalae</taxon>
        <taxon>rosids</taxon>
        <taxon>malvids</taxon>
        <taxon>Malvales</taxon>
        <taxon>Malvaceae</taxon>
        <taxon>Helicteroideae</taxon>
        <taxon>Durio</taxon>
    </lineage>
</organism>
<keyword evidence="2" id="KW-1185">Reference proteome</keyword>
<dbReference type="KEGG" id="dzi:111290156"/>
<evidence type="ECO:0000256" key="1">
    <source>
        <dbReference type="SAM" id="MobiDB-lite"/>
    </source>
</evidence>
<feature type="compositionally biased region" description="Polar residues" evidence="1">
    <location>
        <begin position="11"/>
        <end position="31"/>
    </location>
</feature>
<sequence length="118" mass="13163">MYLAKIADAQPQASTSSQQEQHVHSAQASMNKQNRGFLAPKSAFHLNDQQQQPQLPMYLQQQQLNQPQVGLRSAARCGPYQGMQIVLGNNFMNIERNKQDSSEDGTGEGFPNLAYGQR</sequence>
<gene>
    <name evidence="3" type="primary">LOC111290156</name>
</gene>
<protein>
    <submittedName>
        <fullName evidence="3">GRF1-interacting factor 1-like</fullName>
    </submittedName>
</protein>
<accession>A0A6P5YA24</accession>
<dbReference type="OrthoDB" id="10265171at2759"/>
<dbReference type="RefSeq" id="XP_022737252.1">
    <property type="nucleotide sequence ID" value="XM_022881517.1"/>
</dbReference>
<reference evidence="3" key="1">
    <citation type="submission" date="2025-08" db="UniProtKB">
        <authorList>
            <consortium name="RefSeq"/>
        </authorList>
    </citation>
    <scope>IDENTIFICATION</scope>
    <source>
        <tissue evidence="3">Fruit stalk</tissue>
    </source>
</reference>
<evidence type="ECO:0000313" key="3">
    <source>
        <dbReference type="RefSeq" id="XP_022737252.1"/>
    </source>
</evidence>
<feature type="region of interest" description="Disordered" evidence="1">
    <location>
        <begin position="96"/>
        <end position="118"/>
    </location>
</feature>
<evidence type="ECO:0000313" key="2">
    <source>
        <dbReference type="Proteomes" id="UP000515121"/>
    </source>
</evidence>